<dbReference type="EMBL" id="MU825426">
    <property type="protein sequence ID" value="KAJ7389682.1"/>
    <property type="molecule type" value="Genomic_DNA"/>
</dbReference>
<evidence type="ECO:0000313" key="4">
    <source>
        <dbReference type="EMBL" id="KAJ7389682.1"/>
    </source>
</evidence>
<dbReference type="OrthoDB" id="392571at2759"/>
<evidence type="ECO:0000256" key="3">
    <source>
        <dbReference type="ARBA" id="ARBA00023239"/>
    </source>
</evidence>
<comment type="caution">
    <text evidence="4">The sequence shown here is derived from an EMBL/GenBank/DDBJ whole genome shotgun (WGS) entry which is preliminary data.</text>
</comment>
<evidence type="ECO:0000313" key="5">
    <source>
        <dbReference type="Proteomes" id="UP001163046"/>
    </source>
</evidence>
<dbReference type="Proteomes" id="UP001163046">
    <property type="component" value="Unassembled WGS sequence"/>
</dbReference>
<accession>A0A9X0D6Y6</accession>
<sequence length="564" mass="63360">MLQRDEPMNGHMQTTVEAGFVPEMYLSSYVHEQLSAMSQCETITIDPHKSGFCPYPGGALCYRDSKMNTFLQITTNVVHYQGDMTLGDIGIEGSKPGAAAAGVMLANRVIGLHKNGYGRILAQCMFTSKIMYCLWTTLAKEEDNFVTTTTKSLPKWKHMHAVKDQIQFIRDRILGRTNEELAQDEEAMLYLKEVGPDTMIPCFSVNLKGNQNVEKCNAINMALFKDLSHSSSEQTAHRIPMIVTASNLVPQKHSAALKNVKKRLGLPVDNDIPVKYIKTTCLDPWATSLKFMDNMAAIMRNSILCAIGTVTDPGALHNFVSTGVVNQQNEVIASYVGDFNDVAKQYDTVVKLKFLHDKDAEQYIAMQEKLLQSSTEPRPIVFRSIKQRHHDVFFKESKYPGENEEFHCFVGLPSDNDNNYFMSANMNIVDVPRYEHFDNHEYPENSSYFMYGDKESVFLFHIPTRSPDFFQVVQLDGPPDGIGSEEVDDLLLRHGIEVKIPGIPGSPVVVSRDILDHLTKHKFDITFVGINGKVVKSEVKIARKIWFAGTVSEMLGADQVTTHV</sequence>
<dbReference type="InterPro" id="IPR015421">
    <property type="entry name" value="PyrdxlP-dep_Trfase_major"/>
</dbReference>
<evidence type="ECO:0000256" key="1">
    <source>
        <dbReference type="ARBA" id="ARBA00001933"/>
    </source>
</evidence>
<name>A0A9X0D6Y6_9CNID</name>
<comment type="cofactor">
    <cofactor evidence="1">
        <name>pyridoxal 5'-phosphate</name>
        <dbReference type="ChEBI" id="CHEBI:597326"/>
    </cofactor>
</comment>
<evidence type="ECO:0000256" key="2">
    <source>
        <dbReference type="ARBA" id="ARBA00022898"/>
    </source>
</evidence>
<dbReference type="PANTHER" id="PTHR42735:SF4">
    <property type="entry name" value="PYRIDOXAL PHOSPHATE-DEPENDENT DECARBOXYLASE FAMILY PROTEIN"/>
    <property type="match status" value="1"/>
</dbReference>
<reference evidence="4" key="1">
    <citation type="submission" date="2023-01" db="EMBL/GenBank/DDBJ databases">
        <title>Genome assembly of the deep-sea coral Lophelia pertusa.</title>
        <authorList>
            <person name="Herrera S."/>
            <person name="Cordes E."/>
        </authorList>
    </citation>
    <scope>NUCLEOTIDE SEQUENCE</scope>
    <source>
        <strain evidence="4">USNM1676648</strain>
        <tissue evidence="4">Polyp</tissue>
    </source>
</reference>
<proteinExistence type="predicted"/>
<dbReference type="SUPFAM" id="SSF53383">
    <property type="entry name" value="PLP-dependent transferases"/>
    <property type="match status" value="1"/>
</dbReference>
<dbReference type="PANTHER" id="PTHR42735">
    <property type="match status" value="1"/>
</dbReference>
<keyword evidence="5" id="KW-1185">Reference proteome</keyword>
<dbReference type="InterPro" id="IPR015424">
    <property type="entry name" value="PyrdxlP-dep_Trfase"/>
</dbReference>
<dbReference type="InterPro" id="IPR050477">
    <property type="entry name" value="GrpII_AminoAcid_Decarb"/>
</dbReference>
<dbReference type="AlphaFoldDB" id="A0A9X0D6Y6"/>
<keyword evidence="2" id="KW-0663">Pyridoxal phosphate</keyword>
<dbReference type="Gene3D" id="3.40.640.10">
    <property type="entry name" value="Type I PLP-dependent aspartate aminotransferase-like (Major domain)"/>
    <property type="match status" value="1"/>
</dbReference>
<organism evidence="4 5">
    <name type="scientific">Desmophyllum pertusum</name>
    <dbReference type="NCBI Taxonomy" id="174260"/>
    <lineage>
        <taxon>Eukaryota</taxon>
        <taxon>Metazoa</taxon>
        <taxon>Cnidaria</taxon>
        <taxon>Anthozoa</taxon>
        <taxon>Hexacorallia</taxon>
        <taxon>Scleractinia</taxon>
        <taxon>Caryophylliina</taxon>
        <taxon>Caryophylliidae</taxon>
        <taxon>Desmophyllum</taxon>
    </lineage>
</organism>
<keyword evidence="3" id="KW-0456">Lyase</keyword>
<protein>
    <submittedName>
        <fullName evidence="4">Uncharacterized protein</fullName>
    </submittedName>
</protein>
<gene>
    <name evidence="4" type="ORF">OS493_029571</name>
</gene>